<dbReference type="InParanoid" id="A0A0D0CMJ2"/>
<sequence>LNIICPSYESPSRYVLSHNLLNSKAVRVQQEDIDQLKPRKKLTLLLDGWEDLLKRSLYGSVAVEVNHHPVVLALQDMTGSWGTAENLVTVLQKAMISDGKNLIAVMTDNPTVMQAFRQKLQLVFSWILISTFACVLHSLNTLIGDIVAYPEMKKIITKTTRIVSFFNSSHYWGGQLNKKAKKLGIKQRLKQNCESHFYALILHCMSTKSHKNPLYQICIRPDAQWKTNNQSPVAPDVVDIILHERNYWKRLEQFIKTTKFLVDAIRNVESCQASLADCMLELICCTKQMSQLKCDNDDNFGFWMHAKSVFNKQFHAINTDYHSLALFHHPMCRKLAITQAASGRSLEFLIKVALDVAKCWKWDKVKAMKLIEDMWAYNLSRAPFAGGQAIGLAWWENLPISADTHPLKPFAVMILFIVPHAGDVETLFSDLGSTQSPRHCNLSVNTFETLGKIWANLCHHLHVWNIAAGKQTHRQHAYMHRRATPGINLDVVKDLEDNFTWIPPLSALSEEDFLLAGPENISLDNVDAEFAALEAQKEGEQLGSVDGKEVLEGNYYSFKELERVNKGIVLKVMEDEVAAVDHGAEGDNGWDMNDLMSSSGLACP</sequence>
<evidence type="ECO:0000313" key="2">
    <source>
        <dbReference type="EMBL" id="KIK76488.1"/>
    </source>
</evidence>
<evidence type="ECO:0000256" key="1">
    <source>
        <dbReference type="SAM" id="Phobius"/>
    </source>
</evidence>
<dbReference type="AlphaFoldDB" id="A0A0D0CMJ2"/>
<keyword evidence="1" id="KW-0812">Transmembrane</keyword>
<evidence type="ECO:0008006" key="4">
    <source>
        <dbReference type="Google" id="ProtNLM"/>
    </source>
</evidence>
<keyword evidence="3" id="KW-1185">Reference proteome</keyword>
<feature type="non-terminal residue" evidence="2">
    <location>
        <position position="604"/>
    </location>
</feature>
<gene>
    <name evidence="2" type="ORF">PAXRUDRAFT_169799</name>
</gene>
<evidence type="ECO:0000313" key="3">
    <source>
        <dbReference type="Proteomes" id="UP000054538"/>
    </source>
</evidence>
<dbReference type="EMBL" id="KN827459">
    <property type="protein sequence ID" value="KIK76488.1"/>
    <property type="molecule type" value="Genomic_DNA"/>
</dbReference>
<dbReference type="STRING" id="930991.A0A0D0CMJ2"/>
<dbReference type="SUPFAM" id="SSF53098">
    <property type="entry name" value="Ribonuclease H-like"/>
    <property type="match status" value="1"/>
</dbReference>
<dbReference type="OrthoDB" id="3226942at2759"/>
<reference evidence="2 3" key="1">
    <citation type="submission" date="2014-04" db="EMBL/GenBank/DDBJ databases">
        <authorList>
            <consortium name="DOE Joint Genome Institute"/>
            <person name="Kuo A."/>
            <person name="Kohler A."/>
            <person name="Jargeat P."/>
            <person name="Nagy L.G."/>
            <person name="Floudas D."/>
            <person name="Copeland A."/>
            <person name="Barry K.W."/>
            <person name="Cichocki N."/>
            <person name="Veneault-Fourrey C."/>
            <person name="LaButti K."/>
            <person name="Lindquist E.A."/>
            <person name="Lipzen A."/>
            <person name="Lundell T."/>
            <person name="Morin E."/>
            <person name="Murat C."/>
            <person name="Sun H."/>
            <person name="Tunlid A."/>
            <person name="Henrissat B."/>
            <person name="Grigoriev I.V."/>
            <person name="Hibbett D.S."/>
            <person name="Martin F."/>
            <person name="Nordberg H.P."/>
            <person name="Cantor M.N."/>
            <person name="Hua S.X."/>
        </authorList>
    </citation>
    <scope>NUCLEOTIDE SEQUENCE [LARGE SCALE GENOMIC DNA]</scope>
    <source>
        <strain evidence="2 3">Ve08.2h10</strain>
    </source>
</reference>
<proteinExistence type="predicted"/>
<keyword evidence="1" id="KW-1133">Transmembrane helix</keyword>
<feature type="transmembrane region" description="Helical" evidence="1">
    <location>
        <begin position="123"/>
        <end position="143"/>
    </location>
</feature>
<organism evidence="2 3">
    <name type="scientific">Paxillus rubicundulus Ve08.2h10</name>
    <dbReference type="NCBI Taxonomy" id="930991"/>
    <lineage>
        <taxon>Eukaryota</taxon>
        <taxon>Fungi</taxon>
        <taxon>Dikarya</taxon>
        <taxon>Basidiomycota</taxon>
        <taxon>Agaricomycotina</taxon>
        <taxon>Agaricomycetes</taxon>
        <taxon>Agaricomycetidae</taxon>
        <taxon>Boletales</taxon>
        <taxon>Paxilineae</taxon>
        <taxon>Paxillaceae</taxon>
        <taxon>Paxillus</taxon>
    </lineage>
</organism>
<dbReference type="Proteomes" id="UP000054538">
    <property type="component" value="Unassembled WGS sequence"/>
</dbReference>
<dbReference type="HOGENOM" id="CLU_033558_0_0_1"/>
<accession>A0A0D0CMJ2</accession>
<protein>
    <recommendedName>
        <fullName evidence="4">DUF659 domain-containing protein</fullName>
    </recommendedName>
</protein>
<dbReference type="InterPro" id="IPR012337">
    <property type="entry name" value="RNaseH-like_sf"/>
</dbReference>
<reference evidence="3" key="2">
    <citation type="submission" date="2015-01" db="EMBL/GenBank/DDBJ databases">
        <title>Evolutionary Origins and Diversification of the Mycorrhizal Mutualists.</title>
        <authorList>
            <consortium name="DOE Joint Genome Institute"/>
            <consortium name="Mycorrhizal Genomics Consortium"/>
            <person name="Kohler A."/>
            <person name="Kuo A."/>
            <person name="Nagy L.G."/>
            <person name="Floudas D."/>
            <person name="Copeland A."/>
            <person name="Barry K.W."/>
            <person name="Cichocki N."/>
            <person name="Veneault-Fourrey C."/>
            <person name="LaButti K."/>
            <person name="Lindquist E.A."/>
            <person name="Lipzen A."/>
            <person name="Lundell T."/>
            <person name="Morin E."/>
            <person name="Murat C."/>
            <person name="Riley R."/>
            <person name="Ohm R."/>
            <person name="Sun H."/>
            <person name="Tunlid A."/>
            <person name="Henrissat B."/>
            <person name="Grigoriev I.V."/>
            <person name="Hibbett D.S."/>
            <person name="Martin F."/>
        </authorList>
    </citation>
    <scope>NUCLEOTIDE SEQUENCE [LARGE SCALE GENOMIC DNA]</scope>
    <source>
        <strain evidence="3">Ve08.2h10</strain>
    </source>
</reference>
<keyword evidence="1" id="KW-0472">Membrane</keyword>
<name>A0A0D0CMJ2_9AGAM</name>